<dbReference type="PANTHER" id="PTHR12138">
    <property type="entry name" value="PRIMATE-EXPANDED PROTEIN FAMILY"/>
    <property type="match status" value="1"/>
</dbReference>
<dbReference type="AlphaFoldDB" id="A0A8D2DYY8"/>
<name>A0A8D2DYY8_THEGE</name>
<protein>
    <submittedName>
        <fullName evidence="2">Uncharacterized protein</fullName>
    </submittedName>
</protein>
<proteinExistence type="predicted"/>
<reference evidence="2" key="2">
    <citation type="submission" date="2025-08" db="UniProtKB">
        <authorList>
            <consortium name="Ensembl"/>
        </authorList>
    </citation>
    <scope>IDENTIFICATION</scope>
</reference>
<organism evidence="2 3">
    <name type="scientific">Theropithecus gelada</name>
    <name type="common">Gelada baboon</name>
    <dbReference type="NCBI Taxonomy" id="9565"/>
    <lineage>
        <taxon>Eukaryota</taxon>
        <taxon>Metazoa</taxon>
        <taxon>Chordata</taxon>
        <taxon>Craniata</taxon>
        <taxon>Vertebrata</taxon>
        <taxon>Euteleostomi</taxon>
        <taxon>Mammalia</taxon>
        <taxon>Eutheria</taxon>
        <taxon>Euarchontoglires</taxon>
        <taxon>Primates</taxon>
        <taxon>Haplorrhini</taxon>
        <taxon>Catarrhini</taxon>
        <taxon>Cercopithecidae</taxon>
        <taxon>Cercopithecinae</taxon>
        <taxon>Theropithecus</taxon>
    </lineage>
</organism>
<sequence length="95" mass="10207">MNGDQKSDIYDQEKQNFIQHSSQIFRVLTEDEMGHPETGDAIARLKEVLDLALSPRLECSGAILAHCQLRLPSSRHSPASASRVAGSTGAATTSG</sequence>
<dbReference type="PANTHER" id="PTHR12138:SF75">
    <property type="entry name" value="SECRETED PROTEIN"/>
    <property type="match status" value="1"/>
</dbReference>
<evidence type="ECO:0000256" key="1">
    <source>
        <dbReference type="SAM" id="MobiDB-lite"/>
    </source>
</evidence>
<reference evidence="2" key="1">
    <citation type="submission" date="2018-05" db="EMBL/GenBank/DDBJ databases">
        <title>Whole genome of Theropithecus gelada.</title>
        <authorList>
            <person name="Chiou K.L."/>
            <person name="Snyder-Mackler N."/>
        </authorList>
    </citation>
    <scope>NUCLEOTIDE SEQUENCE [LARGE SCALE GENOMIC DNA]</scope>
</reference>
<dbReference type="Ensembl" id="ENSTGET00000000611.1">
    <property type="protein sequence ID" value="ENSTGEP00000000448.1"/>
    <property type="gene ID" value="ENSTGEG00000000469.1"/>
</dbReference>
<evidence type="ECO:0000313" key="2">
    <source>
        <dbReference type="Ensembl" id="ENSTGEP00000000448.1"/>
    </source>
</evidence>
<reference evidence="2" key="3">
    <citation type="submission" date="2025-09" db="UniProtKB">
        <authorList>
            <consortium name="Ensembl"/>
        </authorList>
    </citation>
    <scope>IDENTIFICATION</scope>
</reference>
<evidence type="ECO:0000313" key="3">
    <source>
        <dbReference type="Proteomes" id="UP000694411"/>
    </source>
</evidence>
<dbReference type="Proteomes" id="UP000694411">
    <property type="component" value="Chromosome 3"/>
</dbReference>
<accession>A0A8D2DYY8</accession>
<keyword evidence="3" id="KW-1185">Reference proteome</keyword>
<feature type="region of interest" description="Disordered" evidence="1">
    <location>
        <begin position="74"/>
        <end position="95"/>
    </location>
</feature>